<evidence type="ECO:0000256" key="2">
    <source>
        <dbReference type="SAM" id="SignalP"/>
    </source>
</evidence>
<dbReference type="PROSITE" id="PS51257">
    <property type="entry name" value="PROKAR_LIPOPROTEIN"/>
    <property type="match status" value="1"/>
</dbReference>
<evidence type="ECO:0000313" key="3">
    <source>
        <dbReference type="EMBL" id="MDC8014888.1"/>
    </source>
</evidence>
<gene>
    <name evidence="3" type="ORF">OD750_020265</name>
</gene>
<dbReference type="EMBL" id="JAOVZO020000019">
    <property type="protein sequence ID" value="MDC8014888.1"/>
    <property type="molecule type" value="Genomic_DNA"/>
</dbReference>
<feature type="region of interest" description="Disordered" evidence="1">
    <location>
        <begin position="74"/>
        <end position="101"/>
    </location>
</feature>
<evidence type="ECO:0000256" key="1">
    <source>
        <dbReference type="SAM" id="MobiDB-lite"/>
    </source>
</evidence>
<feature type="signal peptide" evidence="2">
    <location>
        <begin position="1"/>
        <end position="22"/>
    </location>
</feature>
<evidence type="ECO:0000313" key="4">
    <source>
        <dbReference type="Proteomes" id="UP001139971"/>
    </source>
</evidence>
<name>A0A9X3YQ66_9GAMM</name>
<reference evidence="3" key="1">
    <citation type="submission" date="2023-02" db="EMBL/GenBank/DDBJ databases">
        <title>Tahibacter soli sp. nov. isolated from soil.</title>
        <authorList>
            <person name="Baek J.H."/>
            <person name="Lee J.K."/>
            <person name="Choi D.G."/>
            <person name="Jeon C.O."/>
        </authorList>
    </citation>
    <scope>NUCLEOTIDE SEQUENCE</scope>
    <source>
        <strain evidence="3">BL</strain>
    </source>
</reference>
<comment type="caution">
    <text evidence="3">The sequence shown here is derived from an EMBL/GenBank/DDBJ whole genome shotgun (WGS) entry which is preliminary data.</text>
</comment>
<dbReference type="RefSeq" id="WP_263540872.1">
    <property type="nucleotide sequence ID" value="NZ_JAOVZO020000019.1"/>
</dbReference>
<keyword evidence="4" id="KW-1185">Reference proteome</keyword>
<feature type="region of interest" description="Disordered" evidence="1">
    <location>
        <begin position="132"/>
        <end position="152"/>
    </location>
</feature>
<sequence length="152" mass="15668">MTITRAAFAAALAVASVSLACAADSRPKADIRPATLADLPPGIAAAVRAHSAQSPSRPASASAAQVVVIDPATGRIVDVPPPPRGTPDYLEPEPEPKVDMDLRVSPSGFLYIDTSGYQYNSTATVDADGNVHVQCDEPGHDHSADAPPGHRP</sequence>
<evidence type="ECO:0008006" key="5">
    <source>
        <dbReference type="Google" id="ProtNLM"/>
    </source>
</evidence>
<dbReference type="AlphaFoldDB" id="A0A9X3YQ66"/>
<feature type="compositionally biased region" description="Basic and acidic residues" evidence="1">
    <location>
        <begin position="134"/>
        <end position="144"/>
    </location>
</feature>
<accession>A0A9X3YQ66</accession>
<dbReference type="Proteomes" id="UP001139971">
    <property type="component" value="Unassembled WGS sequence"/>
</dbReference>
<protein>
    <recommendedName>
        <fullName evidence="5">Lipoprotein</fullName>
    </recommendedName>
</protein>
<feature type="chain" id="PRO_5040870742" description="Lipoprotein" evidence="2">
    <location>
        <begin position="23"/>
        <end position="152"/>
    </location>
</feature>
<keyword evidence="2" id="KW-0732">Signal</keyword>
<organism evidence="3 4">
    <name type="scientific">Tahibacter soli</name>
    <dbReference type="NCBI Taxonomy" id="2983605"/>
    <lineage>
        <taxon>Bacteria</taxon>
        <taxon>Pseudomonadati</taxon>
        <taxon>Pseudomonadota</taxon>
        <taxon>Gammaproteobacteria</taxon>
        <taxon>Lysobacterales</taxon>
        <taxon>Rhodanobacteraceae</taxon>
        <taxon>Tahibacter</taxon>
    </lineage>
</organism>
<proteinExistence type="predicted"/>